<gene>
    <name evidence="1" type="ORF">F2Q69_00006399</name>
</gene>
<accession>A0A8S9P8Q2</accession>
<protein>
    <submittedName>
        <fullName evidence="1">Uncharacterized protein</fullName>
    </submittedName>
</protein>
<reference evidence="1" key="1">
    <citation type="submission" date="2019-12" db="EMBL/GenBank/DDBJ databases">
        <title>Genome sequencing and annotation of Brassica cretica.</title>
        <authorList>
            <person name="Studholme D.J."/>
            <person name="Sarris P."/>
        </authorList>
    </citation>
    <scope>NUCLEOTIDE SEQUENCE</scope>
    <source>
        <strain evidence="1">PFS-109/04</strain>
        <tissue evidence="1">Leaf</tissue>
    </source>
</reference>
<sequence>MCPMTGYPLENDLLKNLHPDSRMEKFRTRWTTLDVDWMWAVVEIAPVASVDPFEMPSRSIGQLLGRGIHPRGTRMFLAYNLLKPGGGRINPLQIRRCSLPPFGRATPRVFWTPLDDSSPLLESPLPWVVGTWNPKPGIQKLGACGN</sequence>
<organism evidence="1 2">
    <name type="scientific">Brassica cretica</name>
    <name type="common">Mustard</name>
    <dbReference type="NCBI Taxonomy" id="69181"/>
    <lineage>
        <taxon>Eukaryota</taxon>
        <taxon>Viridiplantae</taxon>
        <taxon>Streptophyta</taxon>
        <taxon>Embryophyta</taxon>
        <taxon>Tracheophyta</taxon>
        <taxon>Spermatophyta</taxon>
        <taxon>Magnoliopsida</taxon>
        <taxon>eudicotyledons</taxon>
        <taxon>Gunneridae</taxon>
        <taxon>Pentapetalae</taxon>
        <taxon>rosids</taxon>
        <taxon>malvids</taxon>
        <taxon>Brassicales</taxon>
        <taxon>Brassicaceae</taxon>
        <taxon>Brassiceae</taxon>
        <taxon>Brassica</taxon>
    </lineage>
</organism>
<name>A0A8S9P8Q2_BRACR</name>
<evidence type="ECO:0000313" key="1">
    <source>
        <dbReference type="EMBL" id="KAF3510621.1"/>
    </source>
</evidence>
<evidence type="ECO:0000313" key="2">
    <source>
        <dbReference type="Proteomes" id="UP000712600"/>
    </source>
</evidence>
<dbReference type="AlphaFoldDB" id="A0A8S9P8Q2"/>
<proteinExistence type="predicted"/>
<comment type="caution">
    <text evidence="1">The sequence shown here is derived from an EMBL/GenBank/DDBJ whole genome shotgun (WGS) entry which is preliminary data.</text>
</comment>
<dbReference type="EMBL" id="QGKX02001521">
    <property type="protein sequence ID" value="KAF3510621.1"/>
    <property type="molecule type" value="Genomic_DNA"/>
</dbReference>
<dbReference type="Proteomes" id="UP000712600">
    <property type="component" value="Unassembled WGS sequence"/>
</dbReference>